<reference evidence="1 2" key="1">
    <citation type="journal article" date="2010" name="Nature">
        <title>Perigord black truffle genome uncovers evolutionary origins and mechanisms of symbiosis.</title>
        <authorList>
            <person name="Martin F."/>
            <person name="Kohler A."/>
            <person name="Murat C."/>
            <person name="Balestrini R."/>
            <person name="Coutinho P.M."/>
            <person name="Jaillon O."/>
            <person name="Montanini B."/>
            <person name="Morin E."/>
            <person name="Noel B."/>
            <person name="Percudani R."/>
            <person name="Porcel B."/>
            <person name="Rubini A."/>
            <person name="Amicucci A."/>
            <person name="Amselem J."/>
            <person name="Anthouard V."/>
            <person name="Arcioni S."/>
            <person name="Artiguenave F."/>
            <person name="Aury J.M."/>
            <person name="Ballario P."/>
            <person name="Bolchi A."/>
            <person name="Brenna A."/>
            <person name="Brun A."/>
            <person name="Buee M."/>
            <person name="Cantarel B."/>
            <person name="Chevalier G."/>
            <person name="Couloux A."/>
            <person name="Da Silva C."/>
            <person name="Denoeud F."/>
            <person name="Duplessis S."/>
            <person name="Ghignone S."/>
            <person name="Hilselberger B."/>
            <person name="Iotti M."/>
            <person name="Marcais B."/>
            <person name="Mello A."/>
            <person name="Miranda M."/>
            <person name="Pacioni G."/>
            <person name="Quesneville H."/>
            <person name="Riccioni C."/>
            <person name="Ruotolo R."/>
            <person name="Splivallo R."/>
            <person name="Stocchi V."/>
            <person name="Tisserant E."/>
            <person name="Viscomi A.R."/>
            <person name="Zambonelli A."/>
            <person name="Zampieri E."/>
            <person name="Henrissat B."/>
            <person name="Lebrun M.H."/>
            <person name="Paolocci F."/>
            <person name="Bonfante P."/>
            <person name="Ottonello S."/>
            <person name="Wincker P."/>
        </authorList>
    </citation>
    <scope>NUCLEOTIDE SEQUENCE [LARGE SCALE GENOMIC DNA]</scope>
    <source>
        <strain evidence="1 2">Mel28</strain>
    </source>
</reference>
<dbReference type="AlphaFoldDB" id="D5GBM6"/>
<accession>D5GBM6</accession>
<dbReference type="HOGENOM" id="CLU_2428662_0_0_1"/>
<proteinExistence type="predicted"/>
<evidence type="ECO:0000313" key="1">
    <source>
        <dbReference type="EMBL" id="CAZ81876.1"/>
    </source>
</evidence>
<gene>
    <name evidence="1" type="ORF">GSTUM_00005468001</name>
</gene>
<evidence type="ECO:0000313" key="2">
    <source>
        <dbReference type="Proteomes" id="UP000006911"/>
    </source>
</evidence>
<dbReference type="KEGG" id="tml:GSTUM_00005468001"/>
<dbReference type="RefSeq" id="XP_002837685.1">
    <property type="nucleotide sequence ID" value="XM_002837639.1"/>
</dbReference>
<dbReference type="Proteomes" id="UP000006911">
    <property type="component" value="Unassembled WGS sequence"/>
</dbReference>
<dbReference type="GeneID" id="9185467"/>
<name>D5GBM6_TUBMM</name>
<dbReference type="InParanoid" id="D5GBM6"/>
<keyword evidence="2" id="KW-1185">Reference proteome</keyword>
<protein>
    <submittedName>
        <fullName evidence="1">(Perigord truffle) hypothetical protein</fullName>
    </submittedName>
</protein>
<sequence>MYLRPTHGGLYFAKLGNPLNDPAPALTLSTNFTVDARATEPGAVRYIFGYNENVGAWSACGGPEEYTLYFGAVAVPRPGCTANFGLDLFYE</sequence>
<organism evidence="1 2">
    <name type="scientific">Tuber melanosporum (strain Mel28)</name>
    <name type="common">Perigord black truffle</name>
    <dbReference type="NCBI Taxonomy" id="656061"/>
    <lineage>
        <taxon>Eukaryota</taxon>
        <taxon>Fungi</taxon>
        <taxon>Dikarya</taxon>
        <taxon>Ascomycota</taxon>
        <taxon>Pezizomycotina</taxon>
        <taxon>Pezizomycetes</taxon>
        <taxon>Pezizales</taxon>
        <taxon>Tuberaceae</taxon>
        <taxon>Tuber</taxon>
    </lineage>
</organism>
<dbReference type="EMBL" id="FN430097">
    <property type="protein sequence ID" value="CAZ81876.1"/>
    <property type="molecule type" value="Genomic_DNA"/>
</dbReference>